<evidence type="ECO:0000313" key="2">
    <source>
        <dbReference type="EMBL" id="GJE95292.1"/>
    </source>
</evidence>
<name>A0A9P3LIL4_9APHY</name>
<gene>
    <name evidence="2" type="ORF">PsYK624_114750</name>
</gene>
<sequence length="219" mass="23458">MHAEGRIGHTAQTVQPRSSAGAMRQLLPRRTWAGPASDGGTVHGWLDSGRGVGTCRCRKHPSARICAYSRYAYMRSPFASAHGHSCSFTNFSCSAVAGTRSFGEKSLLILAFYIPDAVPASRSSYCGGEKQRALASSPVAPLAEPELACHRRCSLDGVFRLVFPRYRVPTHLSYATGALSNSAWTAPCAGTLGRPDHRRTLSLIAVTIAGSYTSQPRSS</sequence>
<organism evidence="2 3">
    <name type="scientific">Phanerochaete sordida</name>
    <dbReference type="NCBI Taxonomy" id="48140"/>
    <lineage>
        <taxon>Eukaryota</taxon>
        <taxon>Fungi</taxon>
        <taxon>Dikarya</taxon>
        <taxon>Basidiomycota</taxon>
        <taxon>Agaricomycotina</taxon>
        <taxon>Agaricomycetes</taxon>
        <taxon>Polyporales</taxon>
        <taxon>Phanerochaetaceae</taxon>
        <taxon>Phanerochaete</taxon>
    </lineage>
</organism>
<evidence type="ECO:0000256" key="1">
    <source>
        <dbReference type="SAM" id="MobiDB-lite"/>
    </source>
</evidence>
<feature type="region of interest" description="Disordered" evidence="1">
    <location>
        <begin position="1"/>
        <end position="21"/>
    </location>
</feature>
<keyword evidence="3" id="KW-1185">Reference proteome</keyword>
<dbReference type="Proteomes" id="UP000703269">
    <property type="component" value="Unassembled WGS sequence"/>
</dbReference>
<dbReference type="AlphaFoldDB" id="A0A9P3LIL4"/>
<proteinExistence type="predicted"/>
<dbReference type="EMBL" id="BPQB01000047">
    <property type="protein sequence ID" value="GJE95292.1"/>
    <property type="molecule type" value="Genomic_DNA"/>
</dbReference>
<evidence type="ECO:0000313" key="3">
    <source>
        <dbReference type="Proteomes" id="UP000703269"/>
    </source>
</evidence>
<accession>A0A9P3LIL4</accession>
<reference evidence="2 3" key="1">
    <citation type="submission" date="2021-08" db="EMBL/GenBank/DDBJ databases">
        <title>Draft Genome Sequence of Phanerochaete sordida strain YK-624.</title>
        <authorList>
            <person name="Mori T."/>
            <person name="Dohra H."/>
            <person name="Suzuki T."/>
            <person name="Kawagishi H."/>
            <person name="Hirai H."/>
        </authorList>
    </citation>
    <scope>NUCLEOTIDE SEQUENCE [LARGE SCALE GENOMIC DNA]</scope>
    <source>
        <strain evidence="2 3">YK-624</strain>
    </source>
</reference>
<protein>
    <submittedName>
        <fullName evidence="2">Uncharacterized protein</fullName>
    </submittedName>
</protein>
<comment type="caution">
    <text evidence="2">The sequence shown here is derived from an EMBL/GenBank/DDBJ whole genome shotgun (WGS) entry which is preliminary data.</text>
</comment>